<evidence type="ECO:0000256" key="12">
    <source>
        <dbReference type="PIRSR" id="PIRSR634015-1"/>
    </source>
</evidence>
<feature type="binding site" evidence="14">
    <location>
        <position position="319"/>
    </location>
    <ligand>
        <name>Zn(2+)</name>
        <dbReference type="ChEBI" id="CHEBI:29105"/>
        <note>catalytic</note>
    </ligand>
</feature>
<dbReference type="GO" id="GO:0008270">
    <property type="term" value="F:zinc ion binding"/>
    <property type="evidence" value="ECO:0007669"/>
    <property type="project" value="InterPro"/>
</dbReference>
<evidence type="ECO:0000256" key="4">
    <source>
        <dbReference type="ARBA" id="ARBA00012564"/>
    </source>
</evidence>
<dbReference type="InterPro" id="IPR045357">
    <property type="entry name" value="Aminopeptidase_N-like_N"/>
</dbReference>
<evidence type="ECO:0000256" key="13">
    <source>
        <dbReference type="PIRSR" id="PIRSR634015-2"/>
    </source>
</evidence>
<dbReference type="Proteomes" id="UP000251889">
    <property type="component" value="Unassembled WGS sequence"/>
</dbReference>
<proteinExistence type="inferred from homology"/>
<dbReference type="GO" id="GO:0008237">
    <property type="term" value="F:metallopeptidase activity"/>
    <property type="evidence" value="ECO:0007669"/>
    <property type="project" value="UniProtKB-KW"/>
</dbReference>
<dbReference type="PANTHER" id="PTHR45726:SF3">
    <property type="entry name" value="LEUKOTRIENE A-4 HYDROLASE"/>
    <property type="match status" value="1"/>
</dbReference>
<evidence type="ECO:0000256" key="10">
    <source>
        <dbReference type="ARBA" id="ARBA00022833"/>
    </source>
</evidence>
<keyword evidence="11" id="KW-0482">Metalloprotease</keyword>
<dbReference type="Gene3D" id="3.30.2010.30">
    <property type="match status" value="1"/>
</dbReference>
<feature type="active site" description="Proton donor" evidence="12">
    <location>
        <position position="405"/>
    </location>
</feature>
<evidence type="ECO:0000256" key="1">
    <source>
        <dbReference type="ARBA" id="ARBA00000098"/>
    </source>
</evidence>
<comment type="catalytic activity">
    <reaction evidence="1">
        <text>Release of an N-terminal amino acid, Xaa-|-Yaa- from a peptide, amide or arylamide. Xaa is preferably Ala, but may be most amino acids including Pro (slow action). When a terminal hydrophobic residue is followed by a prolyl residue, the two may be released as an intact Xaa-Pro dipeptide.</text>
        <dbReference type="EC" id="3.4.11.2"/>
    </reaction>
</comment>
<dbReference type="EC" id="3.4.11.2" evidence="4"/>
<dbReference type="InterPro" id="IPR027268">
    <property type="entry name" value="Peptidase_M4/M1_CTD_sf"/>
</dbReference>
<evidence type="ECO:0000256" key="9">
    <source>
        <dbReference type="ARBA" id="ARBA00022801"/>
    </source>
</evidence>
<keyword evidence="9" id="KW-0378">Hydrolase</keyword>
<dbReference type="FunFam" id="3.30.2010.30:FF:000001">
    <property type="entry name" value="Leukotriene A(4) hydrolase"/>
    <property type="match status" value="1"/>
</dbReference>
<reference evidence="16 17" key="1">
    <citation type="submission" date="2018-06" db="EMBL/GenBank/DDBJ databases">
        <title>Chryseolinea flavus sp. nov., a member of the phylum Bacteroidetes isolated from soil.</title>
        <authorList>
            <person name="Li Y."/>
            <person name="Wang J."/>
        </authorList>
    </citation>
    <scope>NUCLEOTIDE SEQUENCE [LARGE SCALE GENOMIC DNA]</scope>
    <source>
        <strain evidence="16 17">SDU1-6</strain>
    </source>
</reference>
<evidence type="ECO:0000256" key="11">
    <source>
        <dbReference type="ARBA" id="ARBA00023049"/>
    </source>
</evidence>
<dbReference type="Gene3D" id="1.25.40.320">
    <property type="entry name" value="Peptidase M1, leukotriene A4 hydrolase/aminopeptidase C-terminal domain"/>
    <property type="match status" value="1"/>
</dbReference>
<dbReference type="GO" id="GO:0005737">
    <property type="term" value="C:cytoplasm"/>
    <property type="evidence" value="ECO:0007669"/>
    <property type="project" value="UniProtKB-SubCell"/>
</dbReference>
<evidence type="ECO:0000256" key="5">
    <source>
        <dbReference type="ARBA" id="ARBA00015611"/>
    </source>
</evidence>
<dbReference type="GO" id="GO:0016285">
    <property type="term" value="F:alanyl aminopeptidase activity"/>
    <property type="evidence" value="ECO:0007669"/>
    <property type="project" value="UniProtKB-EC"/>
</dbReference>
<feature type="binding site" evidence="13">
    <location>
        <begin position="578"/>
        <end position="580"/>
    </location>
    <ligand>
        <name>a peptide</name>
        <dbReference type="ChEBI" id="CHEBI:60466"/>
    </ligand>
</feature>
<evidence type="ECO:0000256" key="14">
    <source>
        <dbReference type="PIRSR" id="PIRSR634015-3"/>
    </source>
</evidence>
<dbReference type="Gene3D" id="1.10.390.10">
    <property type="entry name" value="Neutral Protease Domain 2"/>
    <property type="match status" value="1"/>
</dbReference>
<keyword evidence="8 14" id="KW-0479">Metal-binding</keyword>
<gene>
    <name evidence="16" type="ORF">DQQ10_03900</name>
</gene>
<dbReference type="Pfam" id="PF17900">
    <property type="entry name" value="Peptidase_M1_N"/>
    <property type="match status" value="1"/>
</dbReference>
<keyword evidence="17" id="KW-1185">Reference proteome</keyword>
<keyword evidence="6" id="KW-0963">Cytoplasm</keyword>
<evidence type="ECO:0000256" key="2">
    <source>
        <dbReference type="ARBA" id="ARBA00004496"/>
    </source>
</evidence>
<dbReference type="Pfam" id="PF01433">
    <property type="entry name" value="Peptidase_M1"/>
    <property type="match status" value="1"/>
</dbReference>
<comment type="cofactor">
    <cofactor evidence="14">
        <name>Zn(2+)</name>
        <dbReference type="ChEBI" id="CHEBI:29105"/>
    </cofactor>
    <text evidence="14">Binds 1 zinc ion per subunit.</text>
</comment>
<dbReference type="CDD" id="cd09599">
    <property type="entry name" value="M1_LTA4H"/>
    <property type="match status" value="1"/>
</dbReference>
<protein>
    <recommendedName>
        <fullName evidence="5">Aminopeptidase N</fullName>
        <ecNumber evidence="4">3.4.11.2</ecNumber>
    </recommendedName>
</protein>
<evidence type="ECO:0000256" key="8">
    <source>
        <dbReference type="ARBA" id="ARBA00022723"/>
    </source>
</evidence>
<feature type="active site" description="Proton acceptor" evidence="12">
    <location>
        <position position="316"/>
    </location>
</feature>
<dbReference type="EMBL" id="QMFY01000001">
    <property type="protein sequence ID" value="RAW03239.1"/>
    <property type="molecule type" value="Genomic_DNA"/>
</dbReference>
<evidence type="ECO:0000259" key="15">
    <source>
        <dbReference type="SMART" id="SM01263"/>
    </source>
</evidence>
<dbReference type="InterPro" id="IPR001930">
    <property type="entry name" value="Peptidase_M1"/>
</dbReference>
<keyword evidence="10 14" id="KW-0862">Zinc</keyword>
<feature type="binding site" evidence="14">
    <location>
        <position position="315"/>
    </location>
    <ligand>
        <name>Zn(2+)</name>
        <dbReference type="ChEBI" id="CHEBI:29105"/>
        <note>catalytic</note>
    </ligand>
</feature>
<comment type="subcellular location">
    <subcellularLocation>
        <location evidence="2">Cytoplasm</location>
    </subcellularLocation>
</comment>
<comment type="similarity">
    <text evidence="3">Belongs to the peptidase M1 family.</text>
</comment>
<comment type="caution">
    <text evidence="16">The sequence shown here is derived from an EMBL/GenBank/DDBJ whole genome shotgun (WGS) entry which is preliminary data.</text>
</comment>
<evidence type="ECO:0000256" key="7">
    <source>
        <dbReference type="ARBA" id="ARBA00022670"/>
    </source>
</evidence>
<dbReference type="SUPFAM" id="SSF63737">
    <property type="entry name" value="Leukotriene A4 hydrolase N-terminal domain"/>
    <property type="match status" value="1"/>
</dbReference>
<dbReference type="InterPro" id="IPR038502">
    <property type="entry name" value="M1_LTA-4_hydro/amino_C_sf"/>
</dbReference>
<keyword evidence="16" id="KW-0031">Aminopeptidase</keyword>
<feature type="binding site" evidence="13">
    <location>
        <begin position="286"/>
        <end position="291"/>
    </location>
    <ligand>
        <name>a peptide</name>
        <dbReference type="ChEBI" id="CHEBI:60466"/>
    </ligand>
</feature>
<dbReference type="InterPro" id="IPR014782">
    <property type="entry name" value="Peptidase_M1_dom"/>
</dbReference>
<dbReference type="SMART" id="SM01263">
    <property type="entry name" value="Leuk-A4-hydro_C"/>
    <property type="match status" value="1"/>
</dbReference>
<dbReference type="PANTHER" id="PTHR45726">
    <property type="entry name" value="LEUKOTRIENE A-4 HYDROLASE"/>
    <property type="match status" value="1"/>
</dbReference>
<evidence type="ECO:0000256" key="6">
    <source>
        <dbReference type="ARBA" id="ARBA00022490"/>
    </source>
</evidence>
<feature type="binding site" evidence="13">
    <location>
        <begin position="159"/>
        <end position="161"/>
    </location>
    <ligand>
        <name>a peptide</name>
        <dbReference type="ChEBI" id="CHEBI:60466"/>
    </ligand>
</feature>
<evidence type="ECO:0000256" key="3">
    <source>
        <dbReference type="ARBA" id="ARBA00010136"/>
    </source>
</evidence>
<dbReference type="GO" id="GO:0006508">
    <property type="term" value="P:proteolysis"/>
    <property type="evidence" value="ECO:0007669"/>
    <property type="project" value="UniProtKB-KW"/>
</dbReference>
<dbReference type="InterPro" id="IPR015211">
    <property type="entry name" value="Peptidase_M1_C"/>
</dbReference>
<evidence type="ECO:0000313" key="17">
    <source>
        <dbReference type="Proteomes" id="UP000251889"/>
    </source>
</evidence>
<evidence type="ECO:0000313" key="16">
    <source>
        <dbReference type="EMBL" id="RAW03239.1"/>
    </source>
</evidence>
<dbReference type="SUPFAM" id="SSF55486">
    <property type="entry name" value="Metalloproteases ('zincins'), catalytic domain"/>
    <property type="match status" value="1"/>
</dbReference>
<name>A0A364YA71_9BACT</name>
<dbReference type="Pfam" id="PF09127">
    <property type="entry name" value="Leuk-A4-hydro_C"/>
    <property type="match status" value="1"/>
</dbReference>
<dbReference type="InterPro" id="IPR016024">
    <property type="entry name" value="ARM-type_fold"/>
</dbReference>
<accession>A0A364YA71</accession>
<dbReference type="Gene3D" id="2.60.40.1730">
    <property type="entry name" value="tricorn interacting facor f3 domain"/>
    <property type="match status" value="1"/>
</dbReference>
<dbReference type="SUPFAM" id="SSF48371">
    <property type="entry name" value="ARM repeat"/>
    <property type="match status" value="1"/>
</dbReference>
<feature type="domain" description="Peptidase M1 leukotriene A4 hydrolase/aminopeptidase C-terminal" evidence="15">
    <location>
        <begin position="485"/>
        <end position="622"/>
    </location>
</feature>
<keyword evidence="7" id="KW-0645">Protease</keyword>
<dbReference type="AlphaFoldDB" id="A0A364YA71"/>
<sequence>MLMNFTRLSLVALILFSMESCQPEKNESTPVAMPKDPHSYSIPTDARVTHLSWKADIHVDTKTIDAVATWNIEKSEGADLLTLDIKGLTIKEVFLDNNQKTEFRLSEKDPILGQALAILIKPETKRVAVHYSVPADAEAIQWLSPQQTAGKKYPFMFTQSQAILARTWVPCQDSPSIRFTYDADVKVPNTLLAMMSASNPQEKNEKGEYHFEMKQPIASYLLALTVGDVAFKPISDRAGIYAEPSVVEKAAWEFADLEKMIAGAESLYGKYQWERYDLIVLPPSFPFGGMENPRLTFATPTILAGDRSLTSLVAHELAHSWSGNLVTNATWDDFWLNEGFTVYFEHRIMEKLYGHDYSEMQATLALQDLKETIADLKGDNLSKDTKLKLDLVGRNPDDGVTDIAYNKGYFFLRLIEEQYGREKFDAFLNNYFHDNAFKSLDTDGFIKYIKDYYQTKNNISLSDSLFNEWIFSEDLPASCPQPVSTLLEKVDAALSQWKADGRFNPTAAAQWSTHEWLHFIKNLPDALSAEQMAALDAFGKFTESGNAEILCAWFVHVIKHNYKKAYPRMEEFLINTGRRKFLSPLYGELVKTPEGKQYAKDIYAKARPNYHFVATNTFDKLLN</sequence>
<dbReference type="InterPro" id="IPR034015">
    <property type="entry name" value="M1_LTA4H"/>
</dbReference>
<dbReference type="InterPro" id="IPR049980">
    <property type="entry name" value="LTA4H_cat"/>
</dbReference>
<dbReference type="InterPro" id="IPR042097">
    <property type="entry name" value="Aminopeptidase_N-like_N_sf"/>
</dbReference>
<dbReference type="PRINTS" id="PR00756">
    <property type="entry name" value="ALADIPTASE"/>
</dbReference>
<dbReference type="OrthoDB" id="100605at2"/>
<feature type="binding site" evidence="14">
    <location>
        <position position="338"/>
    </location>
    <ligand>
        <name>Zn(2+)</name>
        <dbReference type="ChEBI" id="CHEBI:29105"/>
        <note>catalytic</note>
    </ligand>
</feature>
<organism evidence="16 17">
    <name type="scientific">Pseudochryseolinea flava</name>
    <dbReference type="NCBI Taxonomy" id="2059302"/>
    <lineage>
        <taxon>Bacteria</taxon>
        <taxon>Pseudomonadati</taxon>
        <taxon>Bacteroidota</taxon>
        <taxon>Cytophagia</taxon>
        <taxon>Cytophagales</taxon>
        <taxon>Fulvivirgaceae</taxon>
        <taxon>Pseudochryseolinea</taxon>
    </lineage>
</organism>